<reference evidence="1 2" key="1">
    <citation type="journal article" date="2021" name="Genome Biol. Evol.">
        <title>Complete Genome Sequencing of a Novel Gloeobacter Species from a Waterfall Cave in Mexico.</title>
        <authorList>
            <person name="Saw J.H."/>
            <person name="Cardona T."/>
            <person name="Montejano G."/>
        </authorList>
    </citation>
    <scope>NUCLEOTIDE SEQUENCE [LARGE SCALE GENOMIC DNA]</scope>
    <source>
        <strain evidence="1">MG652769</strain>
    </source>
</reference>
<proteinExistence type="predicted"/>
<gene>
    <name evidence="1" type="ORF">ISF26_03980</name>
</gene>
<sequence>MYEQIKSRTGWLWLRLQQAFAAATDDVLPMAVSARRGTGLYPPGYLQRLKTLTLKQLLNVHRADLRRYLAHKEAGIEGKLVTTTELVTDCRQAILAVEGELRRRGAAP</sequence>
<keyword evidence="2" id="KW-1185">Reference proteome</keyword>
<organism evidence="1 2">
    <name type="scientific">Gloeobacter morelensis MG652769</name>
    <dbReference type="NCBI Taxonomy" id="2781736"/>
    <lineage>
        <taxon>Bacteria</taxon>
        <taxon>Bacillati</taxon>
        <taxon>Cyanobacteriota</taxon>
        <taxon>Cyanophyceae</taxon>
        <taxon>Gloeobacterales</taxon>
        <taxon>Gloeobacteraceae</taxon>
        <taxon>Gloeobacter</taxon>
        <taxon>Gloeobacter morelensis</taxon>
    </lineage>
</organism>
<evidence type="ECO:0000313" key="2">
    <source>
        <dbReference type="Proteomes" id="UP001054846"/>
    </source>
</evidence>
<dbReference type="EMBL" id="CP063845">
    <property type="protein sequence ID" value="UFP95416.1"/>
    <property type="molecule type" value="Genomic_DNA"/>
</dbReference>
<dbReference type="RefSeq" id="WP_230842644.1">
    <property type="nucleotide sequence ID" value="NZ_CP063845.1"/>
</dbReference>
<protein>
    <submittedName>
        <fullName evidence="1">Uncharacterized protein</fullName>
    </submittedName>
</protein>
<dbReference type="Proteomes" id="UP001054846">
    <property type="component" value="Chromosome"/>
</dbReference>
<evidence type="ECO:0000313" key="1">
    <source>
        <dbReference type="EMBL" id="UFP95416.1"/>
    </source>
</evidence>
<accession>A0ABY3PP02</accession>
<name>A0ABY3PP02_9CYAN</name>